<comment type="subcellular location">
    <subcellularLocation>
        <location evidence="1">Membrane</location>
        <topology evidence="1">Single-pass membrane protein</topology>
    </subcellularLocation>
</comment>
<dbReference type="Pfam" id="PF04357">
    <property type="entry name" value="TamB"/>
    <property type="match status" value="1"/>
</dbReference>
<protein>
    <submittedName>
        <fullName evidence="7">Autotransporter secretion inner membrane protein TamB</fullName>
    </submittedName>
</protein>
<accession>A0A285QGN2</accession>
<gene>
    <name evidence="7" type="ORF">SAMN06297144_0466</name>
</gene>
<evidence type="ECO:0000256" key="1">
    <source>
        <dbReference type="ARBA" id="ARBA00004167"/>
    </source>
</evidence>
<keyword evidence="3 5" id="KW-1133">Transmembrane helix</keyword>
<keyword evidence="2 5" id="KW-0812">Transmembrane</keyword>
<evidence type="ECO:0000313" key="8">
    <source>
        <dbReference type="Proteomes" id="UP000219494"/>
    </source>
</evidence>
<dbReference type="PANTHER" id="PTHR36985">
    <property type="entry name" value="TRANSLOCATION AND ASSEMBLY MODULE SUBUNIT TAMB"/>
    <property type="match status" value="1"/>
</dbReference>
<dbReference type="GO" id="GO:0097347">
    <property type="term" value="C:TAM protein secretion complex"/>
    <property type="evidence" value="ECO:0007669"/>
    <property type="project" value="TreeGrafter"/>
</dbReference>
<evidence type="ECO:0000313" key="7">
    <source>
        <dbReference type="EMBL" id="SOB79277.1"/>
    </source>
</evidence>
<evidence type="ECO:0000259" key="6">
    <source>
        <dbReference type="Pfam" id="PF04357"/>
    </source>
</evidence>
<dbReference type="PANTHER" id="PTHR36985:SF1">
    <property type="entry name" value="TRANSLOCATION AND ASSEMBLY MODULE SUBUNIT TAMB"/>
    <property type="match status" value="1"/>
</dbReference>
<keyword evidence="8" id="KW-1185">Reference proteome</keyword>
<evidence type="ECO:0000256" key="2">
    <source>
        <dbReference type="ARBA" id="ARBA00022692"/>
    </source>
</evidence>
<feature type="transmembrane region" description="Helical" evidence="5">
    <location>
        <begin position="27"/>
        <end position="44"/>
    </location>
</feature>
<dbReference type="RefSeq" id="WP_179640819.1">
    <property type="nucleotide sequence ID" value="NZ_OBMI01000001.1"/>
</dbReference>
<keyword evidence="4 5" id="KW-0472">Membrane</keyword>
<feature type="domain" description="Translocation and assembly module TamB C-terminal" evidence="6">
    <location>
        <begin position="1046"/>
        <end position="1388"/>
    </location>
</feature>
<dbReference type="InterPro" id="IPR007452">
    <property type="entry name" value="TamB_C"/>
</dbReference>
<evidence type="ECO:0000256" key="5">
    <source>
        <dbReference type="SAM" id="Phobius"/>
    </source>
</evidence>
<proteinExistence type="predicted"/>
<reference evidence="7 8" key="1">
    <citation type="submission" date="2017-07" db="EMBL/GenBank/DDBJ databases">
        <authorList>
            <person name="Sun Z.S."/>
            <person name="Albrecht U."/>
            <person name="Echele G."/>
            <person name="Lee C.C."/>
        </authorList>
    </citation>
    <scope>NUCLEOTIDE SEQUENCE [LARGE SCALE GENOMIC DNA]</scope>
    <source>
        <strain evidence="7 8">CGMCC 1.12672</strain>
    </source>
</reference>
<evidence type="ECO:0000256" key="4">
    <source>
        <dbReference type="ARBA" id="ARBA00023136"/>
    </source>
</evidence>
<dbReference type="GO" id="GO:0009306">
    <property type="term" value="P:protein secretion"/>
    <property type="evidence" value="ECO:0007669"/>
    <property type="project" value="InterPro"/>
</dbReference>
<name>A0A285QGN2_9SPHN</name>
<dbReference type="EMBL" id="OBMI01000001">
    <property type="protein sequence ID" value="SOB79277.1"/>
    <property type="molecule type" value="Genomic_DNA"/>
</dbReference>
<organism evidence="7 8">
    <name type="scientific">Sphingomonas guangdongensis</name>
    <dbReference type="NCBI Taxonomy" id="1141890"/>
    <lineage>
        <taxon>Bacteria</taxon>
        <taxon>Pseudomonadati</taxon>
        <taxon>Pseudomonadota</taxon>
        <taxon>Alphaproteobacteria</taxon>
        <taxon>Sphingomonadales</taxon>
        <taxon>Sphingomonadaceae</taxon>
        <taxon>Sphingomonas</taxon>
    </lineage>
</organism>
<evidence type="ECO:0000256" key="3">
    <source>
        <dbReference type="ARBA" id="ARBA00022989"/>
    </source>
</evidence>
<sequence>MTEADEAEAAPPTAAERPRRRWLRRTLTALLLLVAAAIAAAALLDTQLGHRFVADRIAALRPGNGMRYTIGRIEGSLYGKATLIDVRIADLDGVMFRAPRAELDWRPFAWASNRLDIRRLHVPAATLERLPRTRPSGRRRAILPAFDIRVGELRVDRLMLGPALAGGVRRASLVGRADVRAGRALVDLAAVAQGSDRVRLRLDADPDRNRFDLDVSAAGAAGGVLSRAAGIAQPLALEVHGDGHWRRWQGAARLDADGRRIADVRLSVDEGRYGLAGSIAPATITRGKLQRLTAPLVLVSGAATLANRRLDGTLSLRSAAIAAELTGELDLGESSYRNVRIAARLLQPPALFNNMTGRSIALRAILDGPFARAAFDYRLSADRFAFDRTGFEGVRAGGRGRLSPAPVTVPITFSAARVTGVGDVAGGILRNLRVAGALKVSTRDLTGSALRLTSDRLSGAIDLFVDLRTGRYDVGLTGGLRRYLIPGIGLVDVQSRLSVVPGPNGRGTRVVGTGAASVVRLDNAFFRSLTGGLPRILTGLERGADGVLYFRNLRLVSPALRLSGNGYRRRDGTFHFEGAGSQATYGPLTLRLDGRIERPTIDLLFRSPAAALGLSDVRAHLDPTAAGFAFTAAGGSRLGPFSGAGAILLPRGGGARIEVARLDVAGTQARGALDIVPGGFAGRLAIAGGGVTGALDLRPENSVQRIDLALDARAAQFNNGLRVRRGRVEGSVLLDPAGTRIEATVTANGLRYGGLALGRLAANVALTDGVGEVRASIAGNRGRAFAIQSMIAVAPDRYVLRAQGTVDRRPIALTQPAVLSRDGDGWRLEGVRLSFAGGEAQVGGRFTAGEVAVQASLARMPLSVLDLGYPGLGLGGSASGTLRYVDRSDARPTGAIDMTVRGLSRAGLVLSSRPIDLGIAGVLDGTRLGVRAVMASGGQTIGRGQMLLTPLADGGLAASLTGAPLVGQLRYSGPADTLWRLTGVELFDLSGPVAIGADVSGRLSAPRIRGSLRTTNARIDSTVTGTVLRNVAASGRFGGSRLVIDRFTAQDGGSGRVSGSGAFDFAGPRGLGIDLSVQAADAQLIGRDDIAASVSGPLRFQSDGSGGTISGQVTVTRGRYRLGQAASVAALPRLNIREVNVPGGDDDEEVRDPWRLDLDARIADAMTVRGLGLDSIWSGALKITGEPTNPRIAGRMNLVRGDYEFAGREFELERGIIRFDGSVPANPALDIAANANVQGLNATIRVTGTAEKPEIGFSSVPALPEDELLSRLLFGASITSLSAPEALQLAAAVSALQNGGTGLNPINAVRRAAGLDRLRILPADPQTGAGTSIAAGKYLTRRVYAEIISDGQGYSATRLEFQVTRWLSLLSSISTIGRQSANVRVSRDY</sequence>
<dbReference type="Proteomes" id="UP000219494">
    <property type="component" value="Unassembled WGS sequence"/>
</dbReference>
<dbReference type="GO" id="GO:0005886">
    <property type="term" value="C:plasma membrane"/>
    <property type="evidence" value="ECO:0007669"/>
    <property type="project" value="InterPro"/>
</dbReference>